<evidence type="ECO:0000313" key="2">
    <source>
        <dbReference type="Proteomes" id="UP000712281"/>
    </source>
</evidence>
<name>A0A8S9LML8_BRACR</name>
<sequence length="49" mass="5471">MRSPVNLRLGLVGYYGSESVNIEEDSVETVDTSLGVTVKKDEDFGQWYS</sequence>
<dbReference type="EMBL" id="QGKW02000276">
    <property type="protein sequence ID" value="KAF2607722.1"/>
    <property type="molecule type" value="Genomic_DNA"/>
</dbReference>
<organism evidence="1 2">
    <name type="scientific">Brassica cretica</name>
    <name type="common">Mustard</name>
    <dbReference type="NCBI Taxonomy" id="69181"/>
    <lineage>
        <taxon>Eukaryota</taxon>
        <taxon>Viridiplantae</taxon>
        <taxon>Streptophyta</taxon>
        <taxon>Embryophyta</taxon>
        <taxon>Tracheophyta</taxon>
        <taxon>Spermatophyta</taxon>
        <taxon>Magnoliopsida</taxon>
        <taxon>eudicotyledons</taxon>
        <taxon>Gunneridae</taxon>
        <taxon>Pentapetalae</taxon>
        <taxon>rosids</taxon>
        <taxon>malvids</taxon>
        <taxon>Brassicales</taxon>
        <taxon>Brassicaceae</taxon>
        <taxon>Brassiceae</taxon>
        <taxon>Brassica</taxon>
    </lineage>
</organism>
<protein>
    <submittedName>
        <fullName evidence="1">Uncharacterized protein</fullName>
    </submittedName>
</protein>
<accession>A0A8S9LML8</accession>
<comment type="caution">
    <text evidence="1">The sequence shown here is derived from an EMBL/GenBank/DDBJ whole genome shotgun (WGS) entry which is preliminary data.</text>
</comment>
<reference evidence="1" key="1">
    <citation type="submission" date="2019-12" db="EMBL/GenBank/DDBJ databases">
        <title>Genome sequencing and annotation of Brassica cretica.</title>
        <authorList>
            <person name="Studholme D.J."/>
            <person name="Sarris P.F."/>
        </authorList>
    </citation>
    <scope>NUCLEOTIDE SEQUENCE</scope>
    <source>
        <strain evidence="1">PFS-001/15</strain>
        <tissue evidence="1">Leaf</tissue>
    </source>
</reference>
<gene>
    <name evidence="1" type="ORF">F2Q68_00045231</name>
</gene>
<dbReference type="Proteomes" id="UP000712281">
    <property type="component" value="Unassembled WGS sequence"/>
</dbReference>
<proteinExistence type="predicted"/>
<evidence type="ECO:0000313" key="1">
    <source>
        <dbReference type="EMBL" id="KAF2607722.1"/>
    </source>
</evidence>
<dbReference type="AlphaFoldDB" id="A0A8S9LML8"/>